<dbReference type="InterPro" id="IPR030678">
    <property type="entry name" value="Peptide/Ni-bd"/>
</dbReference>
<feature type="domain" description="Solute-binding protein family 5" evidence="3">
    <location>
        <begin position="102"/>
        <end position="466"/>
    </location>
</feature>
<dbReference type="SUPFAM" id="SSF53850">
    <property type="entry name" value="Periplasmic binding protein-like II"/>
    <property type="match status" value="1"/>
</dbReference>
<evidence type="ECO:0000259" key="3">
    <source>
        <dbReference type="Pfam" id="PF00496"/>
    </source>
</evidence>
<dbReference type="InterPro" id="IPR000914">
    <property type="entry name" value="SBP_5_dom"/>
</dbReference>
<dbReference type="PANTHER" id="PTHR30290:SF38">
    <property type="entry name" value="D,D-DIPEPTIDE-BINDING PERIPLASMIC PROTEIN DDPA-RELATED"/>
    <property type="match status" value="1"/>
</dbReference>
<dbReference type="EMBL" id="WEGI01000025">
    <property type="protein sequence ID" value="MQY31902.1"/>
    <property type="molecule type" value="Genomic_DNA"/>
</dbReference>
<organism evidence="4 5">
    <name type="scientific">Nocardia aurantia</name>
    <dbReference type="NCBI Taxonomy" id="2585199"/>
    <lineage>
        <taxon>Bacteria</taxon>
        <taxon>Bacillati</taxon>
        <taxon>Actinomycetota</taxon>
        <taxon>Actinomycetes</taxon>
        <taxon>Mycobacteriales</taxon>
        <taxon>Nocardiaceae</taxon>
        <taxon>Nocardia</taxon>
    </lineage>
</organism>
<accession>A0A7K0E3B0</accession>
<evidence type="ECO:0000256" key="1">
    <source>
        <dbReference type="ARBA" id="ARBA00022729"/>
    </source>
</evidence>
<name>A0A7K0E3B0_9NOCA</name>
<sequence length="549" mass="58010">MLYGMLSRMARQVAVGLAVALFGLPAVTACSPAQHSVGTAAHADDFGTPIGDRKIRDGGNLVMGLSSEPDRLDPTTSSSLYTRVVMSSICEKLYDNDSAGRPVPQLATALPDISADGLTVTVPLRTGLKFADGTTFDAAAVQTSLQRHLTFKTSQRTGEMGPIASIDTTDAGHVVLHLRTPFAPITAALADRAGMIMSPAALTAAGDSFGDHPVCVGPFKFVARVPQTSITVTRDPLYYDAAHVHLDGITYRIIGDDNIRAANLRSGDIQVADTIAPTDADALIGDPKLRLLQSSSLGYQGLTINIGNVDGVGKPTHRIDTPLAEDPRVREALSLSIDRPQLVRAVFAGWFDPACTPIAPNSAYASATGTACPAYDPQRAKQLLTAAGVPVPFPVKLQVSNRQADLRYAQALQSSVAAGGFDLQIVPVEYSTLLDVQKRGTFEALFLGWSGRIDPDANTARFLTTGSPGNYGGYSSPAMDDLLSRAGRVADPAQRADLYGRAVGLIQQDNPYLYTYRIRVLTGQSASVAGVEVYPDGVVRLGRAAFLAG</sequence>
<gene>
    <name evidence="4" type="primary">gsiB_3</name>
    <name evidence="4" type="ORF">NRB56_75140</name>
</gene>
<dbReference type="OrthoDB" id="9796817at2"/>
<evidence type="ECO:0000313" key="5">
    <source>
        <dbReference type="Proteomes" id="UP000431401"/>
    </source>
</evidence>
<proteinExistence type="predicted"/>
<dbReference type="GO" id="GO:0042597">
    <property type="term" value="C:periplasmic space"/>
    <property type="evidence" value="ECO:0007669"/>
    <property type="project" value="UniProtKB-ARBA"/>
</dbReference>
<evidence type="ECO:0000256" key="2">
    <source>
        <dbReference type="SAM" id="SignalP"/>
    </source>
</evidence>
<feature type="signal peptide" evidence="2">
    <location>
        <begin position="1"/>
        <end position="28"/>
    </location>
</feature>
<protein>
    <submittedName>
        <fullName evidence="4">Glutathione-binding protein GsiB</fullName>
    </submittedName>
</protein>
<dbReference type="PIRSF" id="PIRSF002741">
    <property type="entry name" value="MppA"/>
    <property type="match status" value="1"/>
</dbReference>
<dbReference type="GO" id="GO:0043190">
    <property type="term" value="C:ATP-binding cassette (ABC) transporter complex"/>
    <property type="evidence" value="ECO:0007669"/>
    <property type="project" value="InterPro"/>
</dbReference>
<dbReference type="Gene3D" id="3.90.76.10">
    <property type="entry name" value="Dipeptide-binding Protein, Domain 1"/>
    <property type="match status" value="1"/>
</dbReference>
<keyword evidence="5" id="KW-1185">Reference proteome</keyword>
<reference evidence="4 5" key="1">
    <citation type="submission" date="2019-10" db="EMBL/GenBank/DDBJ databases">
        <title>Nocardia macrotermitis sp. nov. and Nocardia aurantia sp. nov., isolated from the gut of fungus growing-termite Macrotermes natalensis.</title>
        <authorList>
            <person name="Benndorf R."/>
            <person name="Schwitalla J."/>
            <person name="Martin K."/>
            <person name="De Beer W."/>
            <person name="Kaster A.-K."/>
            <person name="Vollmers J."/>
            <person name="Poulsen M."/>
            <person name="Beemelmanns C."/>
        </authorList>
    </citation>
    <scope>NUCLEOTIDE SEQUENCE [LARGE SCALE GENOMIC DNA]</scope>
    <source>
        <strain evidence="4 5">RB56</strain>
    </source>
</reference>
<feature type="chain" id="PRO_5038731147" evidence="2">
    <location>
        <begin position="29"/>
        <end position="549"/>
    </location>
</feature>
<keyword evidence="1 2" id="KW-0732">Signal</keyword>
<dbReference type="GO" id="GO:0015833">
    <property type="term" value="P:peptide transport"/>
    <property type="evidence" value="ECO:0007669"/>
    <property type="project" value="TreeGrafter"/>
</dbReference>
<evidence type="ECO:0000313" key="4">
    <source>
        <dbReference type="EMBL" id="MQY31902.1"/>
    </source>
</evidence>
<dbReference type="Pfam" id="PF00496">
    <property type="entry name" value="SBP_bac_5"/>
    <property type="match status" value="1"/>
</dbReference>
<dbReference type="Gene3D" id="3.40.190.10">
    <property type="entry name" value="Periplasmic binding protein-like II"/>
    <property type="match status" value="1"/>
</dbReference>
<dbReference type="AlphaFoldDB" id="A0A7K0E3B0"/>
<dbReference type="Gene3D" id="3.10.105.10">
    <property type="entry name" value="Dipeptide-binding Protein, Domain 3"/>
    <property type="match status" value="1"/>
</dbReference>
<dbReference type="PANTHER" id="PTHR30290">
    <property type="entry name" value="PERIPLASMIC BINDING COMPONENT OF ABC TRANSPORTER"/>
    <property type="match status" value="1"/>
</dbReference>
<dbReference type="Proteomes" id="UP000431401">
    <property type="component" value="Unassembled WGS sequence"/>
</dbReference>
<dbReference type="GO" id="GO:1904680">
    <property type="term" value="F:peptide transmembrane transporter activity"/>
    <property type="evidence" value="ECO:0007669"/>
    <property type="project" value="TreeGrafter"/>
</dbReference>
<comment type="caution">
    <text evidence="4">The sequence shown here is derived from an EMBL/GenBank/DDBJ whole genome shotgun (WGS) entry which is preliminary data.</text>
</comment>
<dbReference type="InterPro" id="IPR039424">
    <property type="entry name" value="SBP_5"/>
</dbReference>